<dbReference type="GO" id="GO:0005524">
    <property type="term" value="F:ATP binding"/>
    <property type="evidence" value="ECO:0007669"/>
    <property type="project" value="UniProtKB-UniRule"/>
</dbReference>
<evidence type="ECO:0000313" key="9">
    <source>
        <dbReference type="Proteomes" id="UP000001554"/>
    </source>
</evidence>
<evidence type="ECO:0000256" key="5">
    <source>
        <dbReference type="ARBA" id="ARBA00037982"/>
    </source>
</evidence>
<dbReference type="InterPro" id="IPR011009">
    <property type="entry name" value="Kinase-like_dom_sf"/>
</dbReference>
<dbReference type="GO" id="GO:0010506">
    <property type="term" value="P:regulation of autophagy"/>
    <property type="evidence" value="ECO:0000318"/>
    <property type="project" value="GO_Central"/>
</dbReference>
<evidence type="ECO:0000259" key="8">
    <source>
        <dbReference type="PROSITE" id="PS50011"/>
    </source>
</evidence>
<feature type="binding site" evidence="6">
    <location>
        <position position="35"/>
    </location>
    <ligand>
        <name>ATP</name>
        <dbReference type="ChEBI" id="CHEBI:30616"/>
    </ligand>
</feature>
<evidence type="ECO:0000313" key="10">
    <source>
        <dbReference type="RefSeq" id="XP_035687932.1"/>
    </source>
</evidence>
<proteinExistence type="inferred from homology"/>
<gene>
    <name evidence="10" type="primary">LOC118423804</name>
</gene>
<organism evidence="9 10">
    <name type="scientific">Branchiostoma floridae</name>
    <name type="common">Florida lancelet</name>
    <name type="synonym">Amphioxus</name>
    <dbReference type="NCBI Taxonomy" id="7739"/>
    <lineage>
        <taxon>Eukaryota</taxon>
        <taxon>Metazoa</taxon>
        <taxon>Chordata</taxon>
        <taxon>Cephalochordata</taxon>
        <taxon>Leptocardii</taxon>
        <taxon>Amphioxiformes</taxon>
        <taxon>Branchiostomatidae</taxon>
        <taxon>Branchiostoma</taxon>
    </lineage>
</organism>
<dbReference type="OMA" id="LAVYMVH"/>
<dbReference type="PROSITE" id="PS00107">
    <property type="entry name" value="PROTEIN_KINASE_ATP"/>
    <property type="match status" value="1"/>
</dbReference>
<dbReference type="PROSITE" id="PS50011">
    <property type="entry name" value="PROTEIN_KINASE_DOM"/>
    <property type="match status" value="1"/>
</dbReference>
<keyword evidence="3" id="KW-0418">Kinase</keyword>
<dbReference type="GO" id="GO:0004674">
    <property type="term" value="F:protein serine/threonine kinase activity"/>
    <property type="evidence" value="ECO:0000318"/>
    <property type="project" value="GO_Central"/>
</dbReference>
<dbReference type="InterPro" id="IPR008271">
    <property type="entry name" value="Ser/Thr_kinase_AS"/>
</dbReference>
<reference evidence="10" key="2">
    <citation type="submission" date="2025-08" db="UniProtKB">
        <authorList>
            <consortium name="RefSeq"/>
        </authorList>
    </citation>
    <scope>IDENTIFICATION</scope>
    <source>
        <strain evidence="10">S238N-H82</strain>
        <tissue evidence="10">Testes</tissue>
    </source>
</reference>
<dbReference type="AlphaFoldDB" id="A0A9J7N077"/>
<dbReference type="OrthoDB" id="341578at2759"/>
<keyword evidence="4 6" id="KW-0067">ATP-binding</keyword>
<dbReference type="GO" id="GO:0042594">
    <property type="term" value="P:response to starvation"/>
    <property type="evidence" value="ECO:0000318"/>
    <property type="project" value="GO_Central"/>
</dbReference>
<dbReference type="GO" id="GO:0000407">
    <property type="term" value="C:phagophore assembly site"/>
    <property type="evidence" value="ECO:0000318"/>
    <property type="project" value="GO_Central"/>
</dbReference>
<dbReference type="PANTHER" id="PTHR11042">
    <property type="entry name" value="EUKARYOTIC TRANSLATION INITIATION FACTOR 2-ALPHA KINASE EIF2-ALPHA KINASE -RELATED"/>
    <property type="match status" value="1"/>
</dbReference>
<dbReference type="GO" id="GO:0005737">
    <property type="term" value="C:cytoplasm"/>
    <property type="evidence" value="ECO:0000318"/>
    <property type="project" value="GO_Central"/>
</dbReference>
<reference evidence="9" key="1">
    <citation type="journal article" date="2020" name="Nat. Ecol. Evol.">
        <title>Deeply conserved synteny resolves early events in vertebrate evolution.</title>
        <authorList>
            <person name="Simakov O."/>
            <person name="Marletaz F."/>
            <person name="Yue J.X."/>
            <person name="O'Connell B."/>
            <person name="Jenkins J."/>
            <person name="Brandt A."/>
            <person name="Calef R."/>
            <person name="Tung C.H."/>
            <person name="Huang T.K."/>
            <person name="Schmutz J."/>
            <person name="Satoh N."/>
            <person name="Yu J.K."/>
            <person name="Putnam N.H."/>
            <person name="Green R.E."/>
            <person name="Rokhsar D.S."/>
        </authorList>
    </citation>
    <scope>NUCLEOTIDE SEQUENCE [LARGE SCALE GENOMIC DNA]</scope>
    <source>
        <strain evidence="9">S238N-H82</strain>
    </source>
</reference>
<dbReference type="GO" id="GO:0005829">
    <property type="term" value="C:cytosol"/>
    <property type="evidence" value="ECO:0000318"/>
    <property type="project" value="GO_Central"/>
</dbReference>
<dbReference type="Pfam" id="PF00069">
    <property type="entry name" value="Pkinase"/>
    <property type="match status" value="1"/>
</dbReference>
<dbReference type="SMART" id="SM00220">
    <property type="entry name" value="S_TKc"/>
    <property type="match status" value="1"/>
</dbReference>
<dbReference type="GO" id="GO:0034727">
    <property type="term" value="P:piecemeal microautophagy of the nucleus"/>
    <property type="evidence" value="ECO:0000318"/>
    <property type="project" value="GO_Central"/>
</dbReference>
<dbReference type="GO" id="GO:0000423">
    <property type="term" value="P:mitophagy"/>
    <property type="evidence" value="ECO:0000318"/>
    <property type="project" value="GO_Central"/>
</dbReference>
<dbReference type="InterPro" id="IPR000719">
    <property type="entry name" value="Prot_kinase_dom"/>
</dbReference>
<dbReference type="GO" id="GO:0061709">
    <property type="term" value="P:reticulophagy"/>
    <property type="evidence" value="ECO:0000318"/>
    <property type="project" value="GO_Central"/>
</dbReference>
<dbReference type="PROSITE" id="PS00108">
    <property type="entry name" value="PROTEIN_KINASE_ST"/>
    <property type="match status" value="1"/>
</dbReference>
<dbReference type="GO" id="GO:0000045">
    <property type="term" value="P:autophagosome assembly"/>
    <property type="evidence" value="ECO:0000318"/>
    <property type="project" value="GO_Central"/>
</dbReference>
<keyword evidence="7" id="KW-0723">Serine/threonine-protein kinase</keyword>
<protein>
    <submittedName>
        <fullName evidence="10">Serine/threonine-protein kinase PDIK1L-like</fullName>
    </submittedName>
</protein>
<evidence type="ECO:0000256" key="4">
    <source>
        <dbReference type="ARBA" id="ARBA00022840"/>
    </source>
</evidence>
<keyword evidence="9" id="KW-1185">Reference proteome</keyword>
<dbReference type="InterPro" id="IPR050339">
    <property type="entry name" value="CC_SR_Kinase"/>
</dbReference>
<comment type="similarity">
    <text evidence="5">Belongs to the protein kinase superfamily. Ser/Thr protein kinase family. GCN2 subfamily.</text>
</comment>
<keyword evidence="2 6" id="KW-0547">Nucleotide-binding</keyword>
<dbReference type="GO" id="GO:0034045">
    <property type="term" value="C:phagophore assembly site membrane"/>
    <property type="evidence" value="ECO:0000318"/>
    <property type="project" value="GO_Central"/>
</dbReference>
<name>A0A9J7N077_BRAFL</name>
<evidence type="ECO:0000256" key="7">
    <source>
        <dbReference type="RuleBase" id="RU000304"/>
    </source>
</evidence>
<dbReference type="Proteomes" id="UP000001554">
    <property type="component" value="Chromosome 10"/>
</dbReference>
<evidence type="ECO:0000256" key="6">
    <source>
        <dbReference type="PROSITE-ProRule" id="PRU10141"/>
    </source>
</evidence>
<dbReference type="Gene3D" id="1.10.510.10">
    <property type="entry name" value="Transferase(Phosphotransferase) domain 1"/>
    <property type="match status" value="1"/>
</dbReference>
<dbReference type="GeneID" id="118423804"/>
<dbReference type="PANTHER" id="PTHR11042:SF190">
    <property type="entry name" value="MITOSIS INHIBITOR PROTEIN KINASE MIK1"/>
    <property type="match status" value="1"/>
</dbReference>
<feature type="domain" description="Protein kinase" evidence="8">
    <location>
        <begin position="8"/>
        <end position="330"/>
    </location>
</feature>
<accession>A0A9J7N077</accession>
<dbReference type="SUPFAM" id="SSF56112">
    <property type="entry name" value="Protein kinase-like (PK-like)"/>
    <property type="match status" value="1"/>
</dbReference>
<dbReference type="GO" id="GO:0005776">
    <property type="term" value="C:autophagosome"/>
    <property type="evidence" value="ECO:0000318"/>
    <property type="project" value="GO_Central"/>
</dbReference>
<dbReference type="RefSeq" id="XP_035687932.1">
    <property type="nucleotide sequence ID" value="XM_035832039.1"/>
</dbReference>
<dbReference type="GO" id="GO:0048675">
    <property type="term" value="P:axon extension"/>
    <property type="evidence" value="ECO:0000318"/>
    <property type="project" value="GO_Central"/>
</dbReference>
<keyword evidence="1" id="KW-0808">Transferase</keyword>
<dbReference type="InterPro" id="IPR017441">
    <property type="entry name" value="Protein_kinase_ATP_BS"/>
</dbReference>
<evidence type="ECO:0000256" key="3">
    <source>
        <dbReference type="ARBA" id="ARBA00022777"/>
    </source>
</evidence>
<evidence type="ECO:0000256" key="2">
    <source>
        <dbReference type="ARBA" id="ARBA00022741"/>
    </source>
</evidence>
<dbReference type="CDD" id="cd00180">
    <property type="entry name" value="PKc"/>
    <property type="match status" value="1"/>
</dbReference>
<dbReference type="KEGG" id="bfo:118423804"/>
<evidence type="ECO:0000256" key="1">
    <source>
        <dbReference type="ARBA" id="ARBA00022679"/>
    </source>
</evidence>
<sequence length="330" mass="37275">MQDGVDSYTNWEEIGKGAFGKVYSVKKDGYLYAIKRLHLSHMQALDMYRDEIRPLVDLTKHKHDHILMYIDDFFYQDSKIPANKGKPTNSDRSLWLVMDFCPLGTMNNFLLRPENISHTVLFMKQVADAVDFLHGHEIVHGDLKPDNVLVSGTVQDPVAKVADFGLSKACRNAITDNGHSMQRLNWYGAPEVFKRFNSLYTKESDVYSMGAMFAAMLDRTTVRGDDGKLLLAVYMVHPQSMTEPVCFLKPVGMVQTVSGTVQPTYTVQPMGKVPVGRVQHQIPNTNLSGCIMMQQPNDCLKQLILEMMAYSAPNRPTAQQVKWALNITHD</sequence>